<dbReference type="Gramene" id="TraesNOR1A03G00125510.1">
    <property type="protein sequence ID" value="TraesNOR1A03G00125510.1"/>
    <property type="gene ID" value="TraesNOR1A03G00125510"/>
</dbReference>
<dbReference type="InterPro" id="IPR043584">
    <property type="entry name" value="WIP1/2/3/4/5/6"/>
</dbReference>
<dbReference type="OMA" id="CRGRRYW"/>
<reference evidence="13" key="1">
    <citation type="submission" date="2018-08" db="EMBL/GenBank/DDBJ databases">
        <authorList>
            <person name="Rossello M."/>
        </authorList>
    </citation>
    <scope>NUCLEOTIDE SEQUENCE [LARGE SCALE GENOMIC DNA]</scope>
    <source>
        <strain evidence="13">cv. Chinese Spring</strain>
    </source>
</reference>
<dbReference type="RefSeq" id="XP_044426907.1">
    <property type="nucleotide sequence ID" value="XM_044570972.1"/>
</dbReference>
<keyword evidence="14" id="KW-1185">Reference proteome</keyword>
<dbReference type="OrthoDB" id="427030at2759"/>
<protein>
    <recommendedName>
        <fullName evidence="12">C2H2-type domain-containing protein</fullName>
    </recommendedName>
</protein>
<keyword evidence="8" id="KW-0539">Nucleus</keyword>
<feature type="region of interest" description="Disordered" evidence="11">
    <location>
        <begin position="26"/>
        <end position="51"/>
    </location>
</feature>
<evidence type="ECO:0000256" key="4">
    <source>
        <dbReference type="ARBA" id="ARBA00022771"/>
    </source>
</evidence>
<comment type="similarity">
    <text evidence="9">Belongs to the WIP C2H2-type zinc-finger protein family.</text>
</comment>
<dbReference type="InterPro" id="IPR013087">
    <property type="entry name" value="Znf_C2H2_type"/>
</dbReference>
<dbReference type="GeneID" id="123151195"/>
<dbReference type="KEGG" id="taes:123151195"/>
<gene>
    <name evidence="13" type="primary">LOC123151195</name>
</gene>
<evidence type="ECO:0000313" key="14">
    <source>
        <dbReference type="Proteomes" id="UP000019116"/>
    </source>
</evidence>
<evidence type="ECO:0000256" key="7">
    <source>
        <dbReference type="ARBA" id="ARBA00023163"/>
    </source>
</evidence>
<dbReference type="PROSITE" id="PS50157">
    <property type="entry name" value="ZINC_FINGER_C2H2_2"/>
    <property type="match status" value="1"/>
</dbReference>
<proteinExistence type="inferred from homology"/>
<evidence type="ECO:0000256" key="1">
    <source>
        <dbReference type="ARBA" id="ARBA00004123"/>
    </source>
</evidence>
<dbReference type="Proteomes" id="UP000019116">
    <property type="component" value="Chromosome 1A"/>
</dbReference>
<keyword evidence="4 10" id="KW-0863">Zinc-finger</keyword>
<dbReference type="GO" id="GO:0010468">
    <property type="term" value="P:regulation of gene expression"/>
    <property type="evidence" value="ECO:0000318"/>
    <property type="project" value="GO_Central"/>
</dbReference>
<dbReference type="PANTHER" id="PTHR45878">
    <property type="entry name" value="ZINC FINGER PROTEIN WIP2"/>
    <property type="match status" value="1"/>
</dbReference>
<dbReference type="Gramene" id="TraesCS1A02G276800.1">
    <property type="protein sequence ID" value="TraesCS1A02G276800.1"/>
    <property type="gene ID" value="TraesCS1A02G276800"/>
</dbReference>
<dbReference type="Gramene" id="TraesCS1A03G0698900.1">
    <property type="protein sequence ID" value="TraesCS1A03G0698900.1.CDS"/>
    <property type="gene ID" value="TraesCS1A03G0698900"/>
</dbReference>
<sequence>MVLSAYAMESASLGVRYFEWLRPRSPRASSPSSVPASLSSPSSDFLVPGKDHPSTMMCLPLLGRVGAGEETTSGGTPVGAQTSPVKEELSGITEDAGVDLNIGLPAGGGYSSEEEVPPMAMSMDEDEEEEEEEVETDEEEEEKPRYERCKVEAGVHVEHSEMLVESVEGSDLGSVGGEESSCCRHRRFWIPTPAQILIGAVQFVCHVCSKTFNRYNNMQMHMWGHGREYRKGPESLKGAAGQSTHAAALALLRLPCYCCAAGCRNNVAHPRARPLKDFRTLQTHYRRKHGAKPFACRRCAKPFAVKGDWRTHEKNCGKRWFCACGSDFKHKRSLNDHVRSFGGGHHPVAPADAAAAPAPAQQRREHIIRFDQQCHGARA</sequence>
<evidence type="ECO:0000256" key="11">
    <source>
        <dbReference type="SAM" id="MobiDB-lite"/>
    </source>
</evidence>
<accession>A0A3B5Y3B6</accession>
<evidence type="ECO:0000256" key="5">
    <source>
        <dbReference type="ARBA" id="ARBA00022833"/>
    </source>
</evidence>
<feature type="domain" description="C2H2-type" evidence="12">
    <location>
        <begin position="203"/>
        <end position="230"/>
    </location>
</feature>
<dbReference type="InterPro" id="IPR055187">
    <property type="entry name" value="C2CH-3rd_BIRD-IDD"/>
</dbReference>
<dbReference type="GO" id="GO:0005634">
    <property type="term" value="C:nucleus"/>
    <property type="evidence" value="ECO:0000318"/>
    <property type="project" value="GO_Central"/>
</dbReference>
<feature type="compositionally biased region" description="Acidic residues" evidence="11">
    <location>
        <begin position="123"/>
        <end position="141"/>
    </location>
</feature>
<evidence type="ECO:0000256" key="6">
    <source>
        <dbReference type="ARBA" id="ARBA00023015"/>
    </source>
</evidence>
<dbReference type="Pfam" id="PF23115">
    <property type="entry name" value="zf-C2H2_STOP2_3rd"/>
    <property type="match status" value="1"/>
</dbReference>
<evidence type="ECO:0000256" key="9">
    <source>
        <dbReference type="ARBA" id="ARBA00023452"/>
    </source>
</evidence>
<dbReference type="PaxDb" id="4565-Traes_1AL_D3485D1FF.1"/>
<evidence type="ECO:0000256" key="10">
    <source>
        <dbReference type="PROSITE-ProRule" id="PRU00042"/>
    </source>
</evidence>
<evidence type="ECO:0000256" key="3">
    <source>
        <dbReference type="ARBA" id="ARBA00022737"/>
    </source>
</evidence>
<comment type="subcellular location">
    <subcellularLocation>
        <location evidence="1">Nucleus</location>
    </subcellularLocation>
</comment>
<dbReference type="InterPro" id="IPR036236">
    <property type="entry name" value="Znf_C2H2_sf"/>
</dbReference>
<feature type="region of interest" description="Disordered" evidence="11">
    <location>
        <begin position="109"/>
        <end position="145"/>
    </location>
</feature>
<reference evidence="13" key="2">
    <citation type="submission" date="2018-10" db="UniProtKB">
        <authorList>
            <consortium name="EnsemblPlants"/>
        </authorList>
    </citation>
    <scope>IDENTIFICATION</scope>
</reference>
<dbReference type="InterPro" id="IPR059161">
    <property type="entry name" value="Znf-C2H2_STOP1/2_3rd"/>
</dbReference>
<dbReference type="AlphaFoldDB" id="A0A3B5Y3B6"/>
<evidence type="ECO:0000313" key="13">
    <source>
        <dbReference type="EnsemblPlants" id="TraesCS1A02G276800.1"/>
    </source>
</evidence>
<evidence type="ECO:0000256" key="2">
    <source>
        <dbReference type="ARBA" id="ARBA00022723"/>
    </source>
</evidence>
<keyword evidence="6" id="KW-0805">Transcription regulation</keyword>
<dbReference type="PANTHER" id="PTHR45878:SF48">
    <property type="entry name" value="C2H2-TYPE DOMAIN-CONTAINING PROTEIN"/>
    <property type="match status" value="1"/>
</dbReference>
<keyword evidence="7" id="KW-0804">Transcription</keyword>
<dbReference type="PROSITE" id="PS00028">
    <property type="entry name" value="ZINC_FINGER_C2H2_1"/>
    <property type="match status" value="1"/>
</dbReference>
<dbReference type="EnsemblPlants" id="TraesCS1A02G276800.1">
    <property type="protein sequence ID" value="TraesCS1A02G276800.1"/>
    <property type="gene ID" value="TraesCS1A02G276800"/>
</dbReference>
<dbReference type="GO" id="GO:0003700">
    <property type="term" value="F:DNA-binding transcription factor activity"/>
    <property type="evidence" value="ECO:0007669"/>
    <property type="project" value="InterPro"/>
</dbReference>
<dbReference type="FunFam" id="3.30.160.60:FF:000523">
    <property type="entry name" value="Zinc finger protein WIP2"/>
    <property type="match status" value="1"/>
</dbReference>
<dbReference type="GO" id="GO:0008270">
    <property type="term" value="F:zinc ion binding"/>
    <property type="evidence" value="ECO:0007669"/>
    <property type="project" value="UniProtKB-KW"/>
</dbReference>
<dbReference type="Gene3D" id="3.30.160.60">
    <property type="entry name" value="Classic Zinc Finger"/>
    <property type="match status" value="1"/>
</dbReference>
<dbReference type="Pfam" id="PF22995">
    <property type="entry name" value="C2CH-3rd_BIRD-IDD"/>
    <property type="match status" value="1"/>
</dbReference>
<evidence type="ECO:0000256" key="8">
    <source>
        <dbReference type="ARBA" id="ARBA00023242"/>
    </source>
</evidence>
<name>A0A3B5Y3B6_WHEAT</name>
<dbReference type="SUPFAM" id="SSF57667">
    <property type="entry name" value="beta-beta-alpha zinc fingers"/>
    <property type="match status" value="2"/>
</dbReference>
<keyword evidence="2" id="KW-0479">Metal-binding</keyword>
<keyword evidence="5" id="KW-0862">Zinc</keyword>
<evidence type="ECO:0000259" key="12">
    <source>
        <dbReference type="PROSITE" id="PS50157"/>
    </source>
</evidence>
<feature type="compositionally biased region" description="Low complexity" evidence="11">
    <location>
        <begin position="26"/>
        <end position="43"/>
    </location>
</feature>
<dbReference type="STRING" id="4565.A0A3B5Y3B6"/>
<keyword evidence="3" id="KW-0677">Repeat</keyword>
<organism evidence="13">
    <name type="scientific">Triticum aestivum</name>
    <name type="common">Wheat</name>
    <dbReference type="NCBI Taxonomy" id="4565"/>
    <lineage>
        <taxon>Eukaryota</taxon>
        <taxon>Viridiplantae</taxon>
        <taxon>Streptophyta</taxon>
        <taxon>Embryophyta</taxon>
        <taxon>Tracheophyta</taxon>
        <taxon>Spermatophyta</taxon>
        <taxon>Magnoliopsida</taxon>
        <taxon>Liliopsida</taxon>
        <taxon>Poales</taxon>
        <taxon>Poaceae</taxon>
        <taxon>BOP clade</taxon>
        <taxon>Pooideae</taxon>
        <taxon>Triticodae</taxon>
        <taxon>Triticeae</taxon>
        <taxon>Triticinae</taxon>
        <taxon>Triticum</taxon>
    </lineage>
</organism>